<dbReference type="GO" id="GO:0006631">
    <property type="term" value="P:fatty acid metabolic process"/>
    <property type="evidence" value="ECO:0007669"/>
    <property type="project" value="UniProtKB-KW"/>
</dbReference>
<evidence type="ECO:0000256" key="7">
    <source>
        <dbReference type="ARBA" id="ARBA00023002"/>
    </source>
</evidence>
<feature type="transmembrane region" description="Helical" evidence="11">
    <location>
        <begin position="21"/>
        <end position="43"/>
    </location>
</feature>
<evidence type="ECO:0000256" key="3">
    <source>
        <dbReference type="ARBA" id="ARBA00008749"/>
    </source>
</evidence>
<keyword evidence="5" id="KW-0276">Fatty acid metabolism</keyword>
<evidence type="ECO:0000256" key="2">
    <source>
        <dbReference type="ARBA" id="ARBA00004141"/>
    </source>
</evidence>
<evidence type="ECO:0000256" key="10">
    <source>
        <dbReference type="ARBA" id="ARBA00023136"/>
    </source>
</evidence>
<keyword evidence="7" id="KW-0560">Oxidoreductase</keyword>
<reference evidence="13" key="1">
    <citation type="journal article" date="2015" name="Proc. Natl. Acad. Sci. U.S.A.">
        <title>Antifungal activity improved by coproduction of cyclodextrins and anabaenolysins in Cyanobacteria.</title>
        <authorList>
            <person name="Shishido T.K."/>
            <person name="Jokela J."/>
            <person name="Kolehmainen C.T."/>
            <person name="Fewer D.P."/>
            <person name="Wahlsten M."/>
            <person name="Wang H."/>
            <person name="Rouhiainen L."/>
            <person name="Rizzi E."/>
            <person name="De Bellis G."/>
            <person name="Permi P."/>
            <person name="Sivonen K."/>
        </authorList>
    </citation>
    <scope>NUCLEOTIDE SEQUENCE</scope>
    <source>
        <strain evidence="13">XPORK15F</strain>
    </source>
</reference>
<feature type="transmembrane region" description="Helical" evidence="11">
    <location>
        <begin position="49"/>
        <end position="68"/>
    </location>
</feature>
<comment type="subcellular location">
    <subcellularLocation>
        <location evidence="2">Membrane</location>
        <topology evidence="2">Multi-pass membrane protein</topology>
    </subcellularLocation>
</comment>
<proteinExistence type="inferred from homology"/>
<dbReference type="AlphaFoldDB" id="A0A0U2JSA1"/>
<dbReference type="EMBL" id="KP761740">
    <property type="protein sequence ID" value="ALT22084.1"/>
    <property type="molecule type" value="Genomic_DNA"/>
</dbReference>
<keyword evidence="6 11" id="KW-1133">Transmembrane helix</keyword>
<dbReference type="PANTHER" id="PTHR11351">
    <property type="entry name" value="ACYL-COA DESATURASE"/>
    <property type="match status" value="1"/>
</dbReference>
<dbReference type="CDD" id="cd03505">
    <property type="entry name" value="Delta9-FADS-like"/>
    <property type="match status" value="1"/>
</dbReference>
<keyword evidence="9" id="KW-0443">Lipid metabolism</keyword>
<keyword evidence="4 11" id="KW-0812">Transmembrane</keyword>
<keyword evidence="8" id="KW-0408">Iron</keyword>
<feature type="transmembrane region" description="Helical" evidence="11">
    <location>
        <begin position="89"/>
        <end position="108"/>
    </location>
</feature>
<evidence type="ECO:0000256" key="1">
    <source>
        <dbReference type="ARBA" id="ARBA00001954"/>
    </source>
</evidence>
<feature type="domain" description="Fatty acid desaturase" evidence="12">
    <location>
        <begin position="61"/>
        <end position="280"/>
    </location>
</feature>
<evidence type="ECO:0000259" key="12">
    <source>
        <dbReference type="Pfam" id="PF00487"/>
    </source>
</evidence>
<keyword evidence="10 11" id="KW-0472">Membrane</keyword>
<dbReference type="PRINTS" id="PR00075">
    <property type="entry name" value="FACDDSATRASE"/>
</dbReference>
<evidence type="ECO:0000256" key="9">
    <source>
        <dbReference type="ARBA" id="ARBA00023098"/>
    </source>
</evidence>
<accession>A0A0U2JSA1</accession>
<evidence type="ECO:0000256" key="5">
    <source>
        <dbReference type="ARBA" id="ARBA00022832"/>
    </source>
</evidence>
<evidence type="ECO:0000256" key="6">
    <source>
        <dbReference type="ARBA" id="ARBA00022989"/>
    </source>
</evidence>
<organism evidence="13">
    <name type="scientific">Anabaena sp. XPORK15F</name>
    <dbReference type="NCBI Taxonomy" id="462641"/>
    <lineage>
        <taxon>Bacteria</taxon>
        <taxon>Bacillati</taxon>
        <taxon>Cyanobacteriota</taxon>
        <taxon>Cyanophyceae</taxon>
        <taxon>Nostocales</taxon>
        <taxon>Nostocaceae</taxon>
        <taxon>Anabaena</taxon>
    </lineage>
</organism>
<evidence type="ECO:0000256" key="8">
    <source>
        <dbReference type="ARBA" id="ARBA00023004"/>
    </source>
</evidence>
<dbReference type="GO" id="GO:0016717">
    <property type="term" value="F:oxidoreductase activity, acting on paired donors, with oxidation of a pair of donors resulting in the reduction of molecular oxygen to two molecules of water"/>
    <property type="evidence" value="ECO:0007669"/>
    <property type="project" value="InterPro"/>
</dbReference>
<dbReference type="PANTHER" id="PTHR11351:SF3">
    <property type="entry name" value="BLL4393 PROTEIN"/>
    <property type="match status" value="1"/>
</dbReference>
<feature type="transmembrane region" description="Helical" evidence="11">
    <location>
        <begin position="181"/>
        <end position="206"/>
    </location>
</feature>
<dbReference type="InterPro" id="IPR005804">
    <property type="entry name" value="FA_desaturase_dom"/>
</dbReference>
<name>A0A0U2JSA1_9NOST</name>
<dbReference type="Pfam" id="PF00487">
    <property type="entry name" value="FA_desaturase"/>
    <property type="match status" value="1"/>
</dbReference>
<evidence type="ECO:0000256" key="4">
    <source>
        <dbReference type="ARBA" id="ARBA00022692"/>
    </source>
</evidence>
<dbReference type="InterPro" id="IPR015876">
    <property type="entry name" value="Acyl-CoA_DS"/>
</dbReference>
<comment type="similarity">
    <text evidence="3">Belongs to the fatty acid desaturase type 2 family.</text>
</comment>
<dbReference type="GO" id="GO:0016020">
    <property type="term" value="C:membrane"/>
    <property type="evidence" value="ECO:0007669"/>
    <property type="project" value="UniProtKB-SubCell"/>
</dbReference>
<evidence type="ECO:0000313" key="13">
    <source>
        <dbReference type="EMBL" id="ALT22084.1"/>
    </source>
</evidence>
<gene>
    <name evidence="13" type="primary">ablF</name>
</gene>
<comment type="cofactor">
    <cofactor evidence="1">
        <name>Fe(2+)</name>
        <dbReference type="ChEBI" id="CHEBI:29033"/>
    </cofactor>
</comment>
<sequence>MKNMNTPKNSSLENESNQITINTIATLIIVLLPILGAIVGIKLTLDSQVSLIDIGMLGIMYFLTMIGFDVGCHRYFAHHAFQTTTAVKSLLAILGLMSSQGGLLYWSVGHPLHHKLSDQPGDVQSPNLEGNDFWGKLKGLYNAQVGWVFKIANDGNDPENIVKFEKAIKDPLILKINELQLVWIILGLIIPATLEGLITMSWMGVFKGFIWGGLVRLFLVQQFAGTISSVCHMFGDRPYKTNDYSTNNFWLAIPTLGGSWHNNHHAFPNSAYCGLEWWQIDISNWVIWILEKTGLIWDVKKPTPSMIKARKLQNSSTN</sequence>
<protein>
    <submittedName>
        <fullName evidence="13">Fatty-acid desaturase</fullName>
    </submittedName>
</protein>
<evidence type="ECO:0000256" key="11">
    <source>
        <dbReference type="SAM" id="Phobius"/>
    </source>
</evidence>